<accession>A0A7J7N5I7</accession>
<evidence type="ECO:0000256" key="11">
    <source>
        <dbReference type="ARBA" id="ARBA00042436"/>
    </source>
</evidence>
<dbReference type="OrthoDB" id="272289at2759"/>
<evidence type="ECO:0000256" key="9">
    <source>
        <dbReference type="ARBA" id="ARBA00040965"/>
    </source>
</evidence>
<dbReference type="InterPro" id="IPR002088">
    <property type="entry name" value="Prenyl_trans_a"/>
</dbReference>
<comment type="similarity">
    <text evidence="2">Belongs to the protein prenyltransferase subunit alpha family.</text>
</comment>
<dbReference type="GO" id="GO:0005953">
    <property type="term" value="C:CAAX-protein geranylgeranyltransferase complex"/>
    <property type="evidence" value="ECO:0007669"/>
    <property type="project" value="TreeGrafter"/>
</dbReference>
<dbReference type="Gene3D" id="1.25.40.120">
    <property type="entry name" value="Protein prenylyltransferase"/>
    <property type="match status" value="3"/>
</dbReference>
<dbReference type="Pfam" id="PF01239">
    <property type="entry name" value="PPTA"/>
    <property type="match status" value="4"/>
</dbReference>
<dbReference type="GO" id="GO:0005965">
    <property type="term" value="C:protein farnesyltransferase complex"/>
    <property type="evidence" value="ECO:0007669"/>
    <property type="project" value="TreeGrafter"/>
</dbReference>
<evidence type="ECO:0000256" key="6">
    <source>
        <dbReference type="ARBA" id="ARBA00022679"/>
    </source>
</evidence>
<keyword evidence="5" id="KW-0637">Prenyltransferase</keyword>
<dbReference type="AlphaFoldDB" id="A0A7J7N5I7"/>
<sequence>HCSDTNFVLFCYQVWHFRRLILEAFGANLHDELAFVDNLAKRKAKNYQIFKRPDFSDLQPILQDDGPNPVVPIDYSDDFRKIMDYFRVVYLIDERTPRSLTVTTETINANRRNYAGLKNYRDGPDSNNNSSCRAKSHRILVTQLIWAVHTKPSPKKVHCWKPIGSSHPSPSLPYSHSNSLVSRVSLSQHLKMDSDSDSDSEKRIPFSKRLDFSDLQPILQDDGPNPVVPINYSDDFREIMDYFRAVYLIDERTPRSFAVTTETINANPGNYTVWHFRRLILEALGVDLRDELAFVDNLAKSKAKNYQIWHHRRWIAEKLGTEAADRELEFTKNILSLDSKNYHAWSHRQWVLQALGGWADELNYCHQLLEEDVFNNSAWNQVAAKVSNPMVKDGRDGKGCSDTTGNSDNLKGKQGVEGVSREDQEVVVTEQTLVIREGENNKEKEHTEKGKEKASDTVTSFTSPKFSSHYETTLGSISSQKSGYIGEVLQLKGGMNLKPEDEDENQNEQEGHKKQEGNLSGADNEELIDVSIHDEECGVAICK</sequence>
<evidence type="ECO:0000256" key="5">
    <source>
        <dbReference type="ARBA" id="ARBA00022602"/>
    </source>
</evidence>
<feature type="compositionally biased region" description="Basic and acidic residues" evidence="14">
    <location>
        <begin position="436"/>
        <end position="455"/>
    </location>
</feature>
<keyword evidence="8" id="KW-0460">Magnesium</keyword>
<dbReference type="EC" id="2.5.1.58" evidence="4"/>
<dbReference type="PANTHER" id="PTHR11129:SF1">
    <property type="entry name" value="PROTEIN FARNESYLTRANSFERASE_GERANYLGERANYLTRANSFERASE TYPE-1 SUBUNIT ALPHA"/>
    <property type="match status" value="1"/>
</dbReference>
<evidence type="ECO:0000313" key="16">
    <source>
        <dbReference type="Proteomes" id="UP000541444"/>
    </source>
</evidence>
<comment type="caution">
    <text evidence="15">The sequence shown here is derived from an EMBL/GenBank/DDBJ whole genome shotgun (WGS) entry which is preliminary data.</text>
</comment>
<comment type="cofactor">
    <cofactor evidence="1">
        <name>Mg(2+)</name>
        <dbReference type="ChEBI" id="CHEBI:18420"/>
    </cofactor>
</comment>
<dbReference type="EMBL" id="JACGCM010001055">
    <property type="protein sequence ID" value="KAF6162178.1"/>
    <property type="molecule type" value="Genomic_DNA"/>
</dbReference>
<evidence type="ECO:0000256" key="13">
    <source>
        <dbReference type="ARBA" id="ARBA00043219"/>
    </source>
</evidence>
<evidence type="ECO:0000256" key="14">
    <source>
        <dbReference type="SAM" id="MobiDB-lite"/>
    </source>
</evidence>
<feature type="region of interest" description="Disordered" evidence="14">
    <location>
        <begin position="390"/>
        <end position="466"/>
    </location>
</feature>
<evidence type="ECO:0000256" key="7">
    <source>
        <dbReference type="ARBA" id="ARBA00022737"/>
    </source>
</evidence>
<dbReference type="GO" id="GO:0004662">
    <property type="term" value="F:CAAX-protein geranylgeranyltransferase activity"/>
    <property type="evidence" value="ECO:0007669"/>
    <property type="project" value="UniProtKB-EC"/>
</dbReference>
<evidence type="ECO:0000256" key="8">
    <source>
        <dbReference type="ARBA" id="ARBA00022842"/>
    </source>
</evidence>
<protein>
    <recommendedName>
        <fullName evidence="9">Protein farnesyltransferase/geranylgeranyltransferase type-1 subunit alpha</fullName>
        <ecNumber evidence="4">2.5.1.58</ecNumber>
        <ecNumber evidence="3">2.5.1.59</ecNumber>
    </recommendedName>
    <alternativeName>
        <fullName evidence="12">CAAX farnesyltransferase subunit alpha</fullName>
    </alternativeName>
    <alternativeName>
        <fullName evidence="11">FTase-alpha</fullName>
    </alternativeName>
    <alternativeName>
        <fullName evidence="10">Ras proteins prenyltransferase subunit alpha</fullName>
    </alternativeName>
    <alternativeName>
        <fullName evidence="13">Type I protein geranyl-geranyltransferase subunit alpha</fullName>
    </alternativeName>
</protein>
<evidence type="ECO:0000256" key="3">
    <source>
        <dbReference type="ARBA" id="ARBA00012700"/>
    </source>
</evidence>
<evidence type="ECO:0000256" key="10">
    <source>
        <dbReference type="ARBA" id="ARBA00041392"/>
    </source>
</evidence>
<evidence type="ECO:0000256" key="4">
    <source>
        <dbReference type="ARBA" id="ARBA00012702"/>
    </source>
</evidence>
<evidence type="ECO:0000256" key="2">
    <source>
        <dbReference type="ARBA" id="ARBA00006734"/>
    </source>
</evidence>
<keyword evidence="7" id="KW-0677">Repeat</keyword>
<dbReference type="SUPFAM" id="SSF48439">
    <property type="entry name" value="Protein prenylyltransferase"/>
    <property type="match status" value="3"/>
</dbReference>
<organism evidence="15 16">
    <name type="scientific">Kingdonia uniflora</name>
    <dbReference type="NCBI Taxonomy" id="39325"/>
    <lineage>
        <taxon>Eukaryota</taxon>
        <taxon>Viridiplantae</taxon>
        <taxon>Streptophyta</taxon>
        <taxon>Embryophyta</taxon>
        <taxon>Tracheophyta</taxon>
        <taxon>Spermatophyta</taxon>
        <taxon>Magnoliopsida</taxon>
        <taxon>Ranunculales</taxon>
        <taxon>Circaeasteraceae</taxon>
        <taxon>Kingdonia</taxon>
    </lineage>
</organism>
<dbReference type="PROSITE" id="PS51147">
    <property type="entry name" value="PFTA"/>
    <property type="match status" value="3"/>
</dbReference>
<evidence type="ECO:0000256" key="1">
    <source>
        <dbReference type="ARBA" id="ARBA00001946"/>
    </source>
</evidence>
<gene>
    <name evidence="15" type="ORF">GIB67_008307</name>
</gene>
<evidence type="ECO:0000313" key="15">
    <source>
        <dbReference type="EMBL" id="KAF6162178.1"/>
    </source>
</evidence>
<name>A0A7J7N5I7_9MAGN</name>
<feature type="compositionally biased region" description="Polar residues" evidence="14">
    <location>
        <begin position="456"/>
        <end position="466"/>
    </location>
</feature>
<dbReference type="Proteomes" id="UP000541444">
    <property type="component" value="Unassembled WGS sequence"/>
</dbReference>
<dbReference type="GO" id="GO:0004660">
    <property type="term" value="F:protein farnesyltransferase activity"/>
    <property type="evidence" value="ECO:0007669"/>
    <property type="project" value="UniProtKB-EC"/>
</dbReference>
<reference evidence="15 16" key="1">
    <citation type="journal article" date="2020" name="IScience">
        <title>Genome Sequencing of the Endangered Kingdonia uniflora (Circaeasteraceae, Ranunculales) Reveals Potential Mechanisms of Evolutionary Specialization.</title>
        <authorList>
            <person name="Sun Y."/>
            <person name="Deng T."/>
            <person name="Zhang A."/>
            <person name="Moore M.J."/>
            <person name="Landis J.B."/>
            <person name="Lin N."/>
            <person name="Zhang H."/>
            <person name="Zhang X."/>
            <person name="Huang J."/>
            <person name="Zhang X."/>
            <person name="Sun H."/>
            <person name="Wang H."/>
        </authorList>
    </citation>
    <scope>NUCLEOTIDE SEQUENCE [LARGE SCALE GENOMIC DNA]</scope>
    <source>
        <strain evidence="15">TB1705</strain>
        <tissue evidence="15">Leaf</tissue>
    </source>
</reference>
<keyword evidence="6" id="KW-0808">Transferase</keyword>
<evidence type="ECO:0000256" key="12">
    <source>
        <dbReference type="ARBA" id="ARBA00043086"/>
    </source>
</evidence>
<dbReference type="PANTHER" id="PTHR11129">
    <property type="entry name" value="PROTEIN FARNESYLTRANSFERASE ALPHA SUBUNIT/RAB GERANYLGERANYL TRANSFERASE ALPHA SUBUNIT"/>
    <property type="match status" value="1"/>
</dbReference>
<keyword evidence="16" id="KW-1185">Reference proteome</keyword>
<feature type="region of interest" description="Disordered" evidence="14">
    <location>
        <begin position="496"/>
        <end position="530"/>
    </location>
</feature>
<proteinExistence type="inferred from homology"/>
<dbReference type="EC" id="2.5.1.59" evidence="3"/>
<feature type="non-terminal residue" evidence="15">
    <location>
        <position position="1"/>
    </location>
</feature>